<dbReference type="GO" id="GO:0051536">
    <property type="term" value="F:iron-sulfur cluster binding"/>
    <property type="evidence" value="ECO:0007669"/>
    <property type="project" value="UniProtKB-KW"/>
</dbReference>
<dbReference type="Pfam" id="PF00266">
    <property type="entry name" value="Aminotran_5"/>
    <property type="match status" value="1"/>
</dbReference>
<dbReference type="PROSITE" id="PS00595">
    <property type="entry name" value="AA_TRANSFER_CLASS_5"/>
    <property type="match status" value="1"/>
</dbReference>
<dbReference type="AlphaFoldDB" id="A0A3A6PLY0"/>
<evidence type="ECO:0000256" key="8">
    <source>
        <dbReference type="ARBA" id="ARBA00023014"/>
    </source>
</evidence>
<dbReference type="GO" id="GO:0046872">
    <property type="term" value="F:metal ion binding"/>
    <property type="evidence" value="ECO:0007669"/>
    <property type="project" value="UniProtKB-KW"/>
</dbReference>
<comment type="cofactor">
    <cofactor evidence="1 10">
        <name>pyridoxal 5'-phosphate</name>
        <dbReference type="ChEBI" id="CHEBI:597326"/>
    </cofactor>
</comment>
<evidence type="ECO:0000256" key="5">
    <source>
        <dbReference type="ARBA" id="ARBA00022723"/>
    </source>
</evidence>
<organism evidence="12 13">
    <name type="scientific">Paenibacillus pinisoli</name>
    <dbReference type="NCBI Taxonomy" id="1276110"/>
    <lineage>
        <taxon>Bacteria</taxon>
        <taxon>Bacillati</taxon>
        <taxon>Bacillota</taxon>
        <taxon>Bacilli</taxon>
        <taxon>Bacillales</taxon>
        <taxon>Paenibacillaceae</taxon>
        <taxon>Paenibacillus</taxon>
    </lineage>
</organism>
<dbReference type="Proteomes" id="UP000267798">
    <property type="component" value="Unassembled WGS sequence"/>
</dbReference>
<dbReference type="InterPro" id="IPR015421">
    <property type="entry name" value="PyrdxlP-dep_Trfase_major"/>
</dbReference>
<feature type="domain" description="Aminotransferase class V" evidence="11">
    <location>
        <begin position="5"/>
        <end position="368"/>
    </location>
</feature>
<proteinExistence type="inferred from homology"/>
<dbReference type="FunFam" id="3.40.640.10:FF:000084">
    <property type="entry name" value="IscS-like cysteine desulfurase"/>
    <property type="match status" value="1"/>
</dbReference>
<keyword evidence="8" id="KW-0411">Iron-sulfur</keyword>
<dbReference type="EMBL" id="QXQB01000001">
    <property type="protein sequence ID" value="RJX41370.1"/>
    <property type="molecule type" value="Genomic_DNA"/>
</dbReference>
<evidence type="ECO:0000256" key="9">
    <source>
        <dbReference type="ARBA" id="ARBA00050776"/>
    </source>
</evidence>
<dbReference type="RefSeq" id="WP_120107757.1">
    <property type="nucleotide sequence ID" value="NZ_QXQB01000001.1"/>
</dbReference>
<dbReference type="PANTHER" id="PTHR11601:SF34">
    <property type="entry name" value="CYSTEINE DESULFURASE"/>
    <property type="match status" value="1"/>
</dbReference>
<dbReference type="Gene3D" id="1.10.260.50">
    <property type="match status" value="1"/>
</dbReference>
<dbReference type="Gene3D" id="3.40.640.10">
    <property type="entry name" value="Type I PLP-dependent aspartate aminotransferase-like (Major domain)"/>
    <property type="match status" value="1"/>
</dbReference>
<keyword evidence="13" id="KW-1185">Reference proteome</keyword>
<evidence type="ECO:0000256" key="2">
    <source>
        <dbReference type="ARBA" id="ARBA00006490"/>
    </source>
</evidence>
<evidence type="ECO:0000256" key="4">
    <source>
        <dbReference type="ARBA" id="ARBA00022679"/>
    </source>
</evidence>
<evidence type="ECO:0000313" key="12">
    <source>
        <dbReference type="EMBL" id="RJX41370.1"/>
    </source>
</evidence>
<evidence type="ECO:0000259" key="11">
    <source>
        <dbReference type="Pfam" id="PF00266"/>
    </source>
</evidence>
<evidence type="ECO:0000256" key="10">
    <source>
        <dbReference type="RuleBase" id="RU004504"/>
    </source>
</evidence>
<keyword evidence="4" id="KW-0808">Transferase</keyword>
<dbReference type="InterPro" id="IPR020578">
    <property type="entry name" value="Aminotrans_V_PyrdxlP_BS"/>
</dbReference>
<accession>A0A3A6PLY0</accession>
<dbReference type="InterPro" id="IPR016454">
    <property type="entry name" value="Cysteine_dSase"/>
</dbReference>
<evidence type="ECO:0000256" key="1">
    <source>
        <dbReference type="ARBA" id="ARBA00001933"/>
    </source>
</evidence>
<dbReference type="EC" id="2.8.1.7" evidence="3"/>
<dbReference type="InterPro" id="IPR000192">
    <property type="entry name" value="Aminotrans_V_dom"/>
</dbReference>
<name>A0A3A6PLY0_9BACL</name>
<evidence type="ECO:0000313" key="13">
    <source>
        <dbReference type="Proteomes" id="UP000267798"/>
    </source>
</evidence>
<dbReference type="PIRSF" id="PIRSF005572">
    <property type="entry name" value="NifS"/>
    <property type="match status" value="1"/>
</dbReference>
<dbReference type="InterPro" id="IPR015422">
    <property type="entry name" value="PyrdxlP-dep_Trfase_small"/>
</dbReference>
<keyword evidence="6" id="KW-0663">Pyridoxal phosphate</keyword>
<reference evidence="12 13" key="1">
    <citation type="submission" date="2018-09" db="EMBL/GenBank/DDBJ databases">
        <title>Paenibacillus aracenensis nov. sp. isolated from a cave in southern Spain.</title>
        <authorList>
            <person name="Jurado V."/>
            <person name="Gutierrez-Patricio S."/>
            <person name="Gonzalez-Pimentel J.L."/>
            <person name="Miller A.Z."/>
            <person name="Laiz L."/>
            <person name="Saiz-Jimenez C."/>
        </authorList>
    </citation>
    <scope>NUCLEOTIDE SEQUENCE [LARGE SCALE GENOMIC DNA]</scope>
    <source>
        <strain evidence="12 13">JCM 19203</strain>
    </source>
</reference>
<gene>
    <name evidence="12" type="ORF">D3P09_05175</name>
</gene>
<comment type="catalytic activity">
    <reaction evidence="9">
        <text>(sulfur carrier)-H + L-cysteine = (sulfur carrier)-SH + L-alanine</text>
        <dbReference type="Rhea" id="RHEA:43892"/>
        <dbReference type="Rhea" id="RHEA-COMP:14737"/>
        <dbReference type="Rhea" id="RHEA-COMP:14739"/>
        <dbReference type="ChEBI" id="CHEBI:29917"/>
        <dbReference type="ChEBI" id="CHEBI:35235"/>
        <dbReference type="ChEBI" id="CHEBI:57972"/>
        <dbReference type="ChEBI" id="CHEBI:64428"/>
        <dbReference type="EC" id="2.8.1.7"/>
    </reaction>
</comment>
<comment type="caution">
    <text evidence="12">The sequence shown here is derived from an EMBL/GenBank/DDBJ whole genome shotgun (WGS) entry which is preliminary data.</text>
</comment>
<evidence type="ECO:0000256" key="7">
    <source>
        <dbReference type="ARBA" id="ARBA00023004"/>
    </source>
</evidence>
<evidence type="ECO:0000256" key="3">
    <source>
        <dbReference type="ARBA" id="ARBA00012239"/>
    </source>
</evidence>
<dbReference type="Gene3D" id="3.90.1150.10">
    <property type="entry name" value="Aspartate Aminotransferase, domain 1"/>
    <property type="match status" value="1"/>
</dbReference>
<sequence>MGTYYFDHAATTPMHPEVVKTMVGLMQGAAGNASSMHAYGRAAKGELSRARDLISAAVGCKPGELLFTSGGTESDNLALIGGARAQRKRGKNHLITSAAEHHAVLHTVEWLAREEGFELTVLPVDEQGRVHAEQVKEAMRPDTALVSIMHGNNEVGTLQPIAAIGEVAHAGGALFHVDAVQSFGTTEYLLSELPIDFMSFSAHKINGPQGVGALYAAAGAPFDPLQYGGSQERKRRAGTENIAGIAGFAKAVDICVNEMKKKQPFLDKLRKEWVELMIGELSRDTVIVNGDPGDSVPHIVNISFIGAHTESMLMNLDMAGIAAASGSACTSGSLEKSHVLRAMGISPERLDSAVRFSFGLGNTLEELQEAAPIVAGIVRRIRS</sequence>
<dbReference type="SUPFAM" id="SSF53383">
    <property type="entry name" value="PLP-dependent transferases"/>
    <property type="match status" value="1"/>
</dbReference>
<evidence type="ECO:0000256" key="6">
    <source>
        <dbReference type="ARBA" id="ARBA00022898"/>
    </source>
</evidence>
<dbReference type="InterPro" id="IPR015424">
    <property type="entry name" value="PyrdxlP-dep_Trfase"/>
</dbReference>
<dbReference type="PANTHER" id="PTHR11601">
    <property type="entry name" value="CYSTEINE DESULFURYLASE FAMILY MEMBER"/>
    <property type="match status" value="1"/>
</dbReference>
<dbReference type="GO" id="GO:0031071">
    <property type="term" value="F:cysteine desulfurase activity"/>
    <property type="evidence" value="ECO:0007669"/>
    <property type="project" value="UniProtKB-EC"/>
</dbReference>
<comment type="similarity">
    <text evidence="2">Belongs to the class-V pyridoxal-phosphate-dependent aminotransferase family. NifS/IscS subfamily.</text>
</comment>
<keyword evidence="5" id="KW-0479">Metal-binding</keyword>
<dbReference type="OrthoDB" id="9808002at2"/>
<keyword evidence="7" id="KW-0408">Iron</keyword>
<protein>
    <recommendedName>
        <fullName evidence="3">cysteine desulfurase</fullName>
        <ecNumber evidence="3">2.8.1.7</ecNumber>
    </recommendedName>
</protein>